<evidence type="ECO:0000256" key="2">
    <source>
        <dbReference type="ARBA" id="ARBA00022692"/>
    </source>
</evidence>
<dbReference type="OrthoDB" id="4525788at2759"/>
<dbReference type="GO" id="GO:0016020">
    <property type="term" value="C:membrane"/>
    <property type="evidence" value="ECO:0007669"/>
    <property type="project" value="UniProtKB-SubCell"/>
</dbReference>
<feature type="transmembrane region" description="Helical" evidence="6">
    <location>
        <begin position="146"/>
        <end position="167"/>
    </location>
</feature>
<dbReference type="Pfam" id="PF20684">
    <property type="entry name" value="Fung_rhodopsin"/>
    <property type="match status" value="1"/>
</dbReference>
<comment type="subcellular location">
    <subcellularLocation>
        <location evidence="1">Membrane</location>
        <topology evidence="1">Multi-pass membrane protein</topology>
    </subcellularLocation>
</comment>
<keyword evidence="3 6" id="KW-1133">Transmembrane helix</keyword>
<comment type="caution">
    <text evidence="8">The sequence shown here is derived from an EMBL/GenBank/DDBJ whole genome shotgun (WGS) entry which is preliminary data.</text>
</comment>
<dbReference type="InterPro" id="IPR049326">
    <property type="entry name" value="Rhodopsin_dom_fungi"/>
</dbReference>
<accession>A0A7C8IJE4</accession>
<evidence type="ECO:0000256" key="1">
    <source>
        <dbReference type="ARBA" id="ARBA00004141"/>
    </source>
</evidence>
<evidence type="ECO:0000313" key="9">
    <source>
        <dbReference type="Proteomes" id="UP000481861"/>
    </source>
</evidence>
<dbReference type="Proteomes" id="UP000481861">
    <property type="component" value="Unassembled WGS sequence"/>
</dbReference>
<proteinExistence type="inferred from homology"/>
<name>A0A7C8IJE4_9PLEO</name>
<gene>
    <name evidence="8" type="ORF">BDV95DRAFT_556214</name>
</gene>
<feature type="transmembrane region" description="Helical" evidence="6">
    <location>
        <begin position="65"/>
        <end position="90"/>
    </location>
</feature>
<keyword evidence="2 6" id="KW-0812">Transmembrane</keyword>
<evidence type="ECO:0000313" key="8">
    <source>
        <dbReference type="EMBL" id="KAF2877873.1"/>
    </source>
</evidence>
<evidence type="ECO:0000256" key="6">
    <source>
        <dbReference type="SAM" id="Phobius"/>
    </source>
</evidence>
<organism evidence="8 9">
    <name type="scientific">Massariosphaeria phaeospora</name>
    <dbReference type="NCBI Taxonomy" id="100035"/>
    <lineage>
        <taxon>Eukaryota</taxon>
        <taxon>Fungi</taxon>
        <taxon>Dikarya</taxon>
        <taxon>Ascomycota</taxon>
        <taxon>Pezizomycotina</taxon>
        <taxon>Dothideomycetes</taxon>
        <taxon>Pleosporomycetidae</taxon>
        <taxon>Pleosporales</taxon>
        <taxon>Pleosporales incertae sedis</taxon>
        <taxon>Massariosphaeria</taxon>
    </lineage>
</organism>
<evidence type="ECO:0000256" key="5">
    <source>
        <dbReference type="ARBA" id="ARBA00038359"/>
    </source>
</evidence>
<feature type="transmembrane region" description="Helical" evidence="6">
    <location>
        <begin position="110"/>
        <end position="134"/>
    </location>
</feature>
<keyword evidence="4 6" id="KW-0472">Membrane</keyword>
<feature type="transmembrane region" description="Helical" evidence="6">
    <location>
        <begin position="269"/>
        <end position="288"/>
    </location>
</feature>
<evidence type="ECO:0000256" key="4">
    <source>
        <dbReference type="ARBA" id="ARBA00023136"/>
    </source>
</evidence>
<sequence length="409" mass="45853">MGGDFPNLTLEILSQWPIRNALDPVTRSWFPAYGATLTIVATLVVAARIWSQFKRSTHGLGIDDAVAFAAWTFAVLFTTACLIGVLEFGFDRHLWDVSSTLHSRAALVEWLSEGAFILSTCMTKVSVLCFYRRLETSCSAAFKRIIHFFITLTILFSFACLLTQVLLCHPTSQYWRIPNQTHPIPTCASQHIYYPVQGLLTCMSTVYSIVIPVLVLRNLPMPQFQRTGLRVISVLGLGVLASGVVRTVFLFRLAHSPNGDATWNGFNVFIWAQLECHLALICASLPFLQRYSSLYPSVPIVFANPNGKDRHDSVISRVSSSLSGRIKQLSSGRSNSVRNAPISEPRPPAVEIPEWEFETLESPRRVYASSPVDEFTYERYVLGMYGPPAPPKDSRDVFDQYRRQHGEIV</sequence>
<dbReference type="EMBL" id="JAADJZ010000001">
    <property type="protein sequence ID" value="KAF2877873.1"/>
    <property type="molecule type" value="Genomic_DNA"/>
</dbReference>
<feature type="transmembrane region" description="Helical" evidence="6">
    <location>
        <begin position="192"/>
        <end position="216"/>
    </location>
</feature>
<protein>
    <recommendedName>
        <fullName evidence="7">Rhodopsin domain-containing protein</fullName>
    </recommendedName>
</protein>
<keyword evidence="9" id="KW-1185">Reference proteome</keyword>
<dbReference type="PANTHER" id="PTHR33048:SF129">
    <property type="entry name" value="INTEGRAL MEMBRANE PROTEIN-RELATED"/>
    <property type="match status" value="1"/>
</dbReference>
<feature type="transmembrane region" description="Helical" evidence="6">
    <location>
        <begin position="32"/>
        <end position="53"/>
    </location>
</feature>
<dbReference type="PANTHER" id="PTHR33048">
    <property type="entry name" value="PTH11-LIKE INTEGRAL MEMBRANE PROTEIN (AFU_ORTHOLOGUE AFUA_5G11245)"/>
    <property type="match status" value="1"/>
</dbReference>
<evidence type="ECO:0000259" key="7">
    <source>
        <dbReference type="Pfam" id="PF20684"/>
    </source>
</evidence>
<comment type="similarity">
    <text evidence="5">Belongs to the SAT4 family.</text>
</comment>
<reference evidence="8 9" key="1">
    <citation type="submission" date="2020-01" db="EMBL/GenBank/DDBJ databases">
        <authorList>
            <consortium name="DOE Joint Genome Institute"/>
            <person name="Haridas S."/>
            <person name="Albert R."/>
            <person name="Binder M."/>
            <person name="Bloem J."/>
            <person name="Labutti K."/>
            <person name="Salamov A."/>
            <person name="Andreopoulos B."/>
            <person name="Baker S.E."/>
            <person name="Barry K."/>
            <person name="Bills G."/>
            <person name="Bluhm B.H."/>
            <person name="Cannon C."/>
            <person name="Castanera R."/>
            <person name="Culley D.E."/>
            <person name="Daum C."/>
            <person name="Ezra D."/>
            <person name="Gonzalez J.B."/>
            <person name="Henrissat B."/>
            <person name="Kuo A."/>
            <person name="Liang C."/>
            <person name="Lipzen A."/>
            <person name="Lutzoni F."/>
            <person name="Magnuson J."/>
            <person name="Mondo S."/>
            <person name="Nolan M."/>
            <person name="Ohm R."/>
            <person name="Pangilinan J."/>
            <person name="Park H.-J.H."/>
            <person name="Ramirez L."/>
            <person name="Alfaro M."/>
            <person name="Sun H."/>
            <person name="Tritt A."/>
            <person name="Yoshinaga Y."/>
            <person name="Zwiers L.-H.L."/>
            <person name="Turgeon B.G."/>
            <person name="Goodwin S.B."/>
            <person name="Spatafora J.W."/>
            <person name="Crous P.W."/>
            <person name="Grigoriev I.V."/>
        </authorList>
    </citation>
    <scope>NUCLEOTIDE SEQUENCE [LARGE SCALE GENOMIC DNA]</scope>
    <source>
        <strain evidence="8 9">CBS 611.86</strain>
    </source>
</reference>
<dbReference type="AlphaFoldDB" id="A0A7C8IJE4"/>
<feature type="domain" description="Rhodopsin" evidence="7">
    <location>
        <begin position="47"/>
        <end position="290"/>
    </location>
</feature>
<evidence type="ECO:0000256" key="3">
    <source>
        <dbReference type="ARBA" id="ARBA00022989"/>
    </source>
</evidence>
<dbReference type="InterPro" id="IPR052337">
    <property type="entry name" value="SAT4-like"/>
</dbReference>
<feature type="transmembrane region" description="Helical" evidence="6">
    <location>
        <begin position="228"/>
        <end position="249"/>
    </location>
</feature>